<dbReference type="CDD" id="cd16329">
    <property type="entry name" value="LolA_like"/>
    <property type="match status" value="1"/>
</dbReference>
<accession>A0A532UZ27</accession>
<comment type="caution">
    <text evidence="2">The sequence shown here is derived from an EMBL/GenBank/DDBJ whole genome shotgun (WGS) entry which is preliminary data.</text>
</comment>
<dbReference type="AlphaFoldDB" id="A0A532UZ27"/>
<dbReference type="EMBL" id="NJBO01000020">
    <property type="protein sequence ID" value="TKJ40162.1"/>
    <property type="molecule type" value="Genomic_DNA"/>
</dbReference>
<keyword evidence="2" id="KW-0449">Lipoprotein</keyword>
<evidence type="ECO:0000313" key="3">
    <source>
        <dbReference type="Proteomes" id="UP000317778"/>
    </source>
</evidence>
<reference evidence="2 3" key="1">
    <citation type="submission" date="2017-06" db="EMBL/GenBank/DDBJ databases">
        <title>Novel microbial phyla capable of carbon fixation and sulfur reduction in deep-sea sediments.</title>
        <authorList>
            <person name="Huang J."/>
            <person name="Baker B."/>
            <person name="Wang Y."/>
        </authorList>
    </citation>
    <scope>NUCLEOTIDE SEQUENCE [LARGE SCALE GENOMIC DNA]</scope>
    <source>
        <strain evidence="2">B3_TA06</strain>
    </source>
</reference>
<evidence type="ECO:0000259" key="1">
    <source>
        <dbReference type="Pfam" id="PF17131"/>
    </source>
</evidence>
<dbReference type="Proteomes" id="UP000317778">
    <property type="component" value="Unassembled WGS sequence"/>
</dbReference>
<dbReference type="Pfam" id="PF17131">
    <property type="entry name" value="LolA_like"/>
    <property type="match status" value="1"/>
</dbReference>
<evidence type="ECO:0000313" key="2">
    <source>
        <dbReference type="EMBL" id="TKJ40162.1"/>
    </source>
</evidence>
<protein>
    <submittedName>
        <fullName evidence="2">Outer membrane lipoprotein-sorting protein</fullName>
    </submittedName>
</protein>
<dbReference type="Gene3D" id="2.50.20.10">
    <property type="entry name" value="Lipoprotein localisation LolA/LolB/LppX"/>
    <property type="match status" value="1"/>
</dbReference>
<name>A0A532UZ27_UNCT6</name>
<dbReference type="InterPro" id="IPR052944">
    <property type="entry name" value="Sporulation_related"/>
</dbReference>
<sequence>MMKKLITLTVMILVISGIFTSLQALTASEILDKVDANMVASSMKFSAELKISISGSVRTKEFEGYSKGEDKAYMEFTSPSRDKGTRFLKLADEFWMYLPNVGKAVKIAGHAMRGSLMGSDFSYEDAVSNEELANNYDAVLEGEEKVGDKNCYVLKLSLKEGAEGSYYTQKLWVDKSSFIFLKAEYYSRSGRLMKDVQILEWKRVSGKNYPTRIKMENKLRKNTWSEFVITNIQLGVSIPANVFTKGYLER</sequence>
<dbReference type="PANTHER" id="PTHR37507">
    <property type="entry name" value="SPORULATION PROTEIN YDCC"/>
    <property type="match status" value="1"/>
</dbReference>
<gene>
    <name evidence="2" type="ORF">CEE36_09890</name>
</gene>
<organism evidence="2 3">
    <name type="scientific">candidate division TA06 bacterium B3_TA06</name>
    <dbReference type="NCBI Taxonomy" id="2012487"/>
    <lineage>
        <taxon>Bacteria</taxon>
        <taxon>Bacteria division TA06</taxon>
    </lineage>
</organism>
<dbReference type="InterPro" id="IPR033399">
    <property type="entry name" value="TP_0789-like"/>
</dbReference>
<feature type="domain" description="Uncharacterized protein TP-0789" evidence="1">
    <location>
        <begin position="68"/>
        <end position="250"/>
    </location>
</feature>
<dbReference type="PANTHER" id="PTHR37507:SF2">
    <property type="entry name" value="SPORULATION PROTEIN YDCC"/>
    <property type="match status" value="1"/>
</dbReference>
<proteinExistence type="predicted"/>